<keyword evidence="8" id="KW-1185">Reference proteome</keyword>
<feature type="domain" description="4Fe4S-binding SPASM" evidence="6">
    <location>
        <begin position="202"/>
        <end position="248"/>
    </location>
</feature>
<gene>
    <name evidence="7" type="ORF">K9S39_21135</name>
</gene>
<dbReference type="SFLD" id="SFLDG01067">
    <property type="entry name" value="SPASM/twitch_domain_containing"/>
    <property type="match status" value="1"/>
</dbReference>
<sequence>MSAAQNPLKFAWLEVTGLCNESCDHCYADSSPKGTHGTMTAQDWKGTIDQLAAMGADDVQFIGGEPTLYPHLRELITHAHGAGLGIEVFSNLTHVRESLWETFKACGVKLATSYYSDTAADHDKVTRLRGSHKRTRANVAKALDLGIPLRGGVVAVNQEQRVKEAAQDLLTLGVETVGGDRTRAFGRASKGAAPTIADLCGHCAHEKCAIGPAGDVWPCVLGRFLTIGNVLDAPLSEIWGGARMAEVLADITAVHGGGVQSCTPPQFLPMCGPCGPCVPSVGHCDPKEANSAPTTATISAPALSR</sequence>
<dbReference type="Pfam" id="PF04055">
    <property type="entry name" value="Radical_SAM"/>
    <property type="match status" value="1"/>
</dbReference>
<evidence type="ECO:0000313" key="8">
    <source>
        <dbReference type="Proteomes" id="UP000830115"/>
    </source>
</evidence>
<dbReference type="InterPro" id="IPR058240">
    <property type="entry name" value="rSAM_sf"/>
</dbReference>
<dbReference type="EMBL" id="CP086322">
    <property type="protein sequence ID" value="UQA94040.1"/>
    <property type="molecule type" value="Genomic_DNA"/>
</dbReference>
<dbReference type="Pfam" id="PF13186">
    <property type="entry name" value="SPASM"/>
    <property type="match status" value="1"/>
</dbReference>
<protein>
    <submittedName>
        <fullName evidence="7">Radical SAM protein</fullName>
    </submittedName>
</protein>
<dbReference type="SUPFAM" id="SSF102114">
    <property type="entry name" value="Radical SAM enzymes"/>
    <property type="match status" value="1"/>
</dbReference>
<keyword evidence="2" id="KW-0479">Metal-binding</keyword>
<dbReference type="Proteomes" id="UP000830115">
    <property type="component" value="Chromosome"/>
</dbReference>
<dbReference type="SFLD" id="SFLDS00029">
    <property type="entry name" value="Radical_SAM"/>
    <property type="match status" value="1"/>
</dbReference>
<feature type="domain" description="Radical SAM core" evidence="5">
    <location>
        <begin position="14"/>
        <end position="151"/>
    </location>
</feature>
<evidence type="ECO:0000256" key="1">
    <source>
        <dbReference type="ARBA" id="ARBA00022691"/>
    </source>
</evidence>
<evidence type="ECO:0000256" key="2">
    <source>
        <dbReference type="ARBA" id="ARBA00022723"/>
    </source>
</evidence>
<dbReference type="CDD" id="cd01335">
    <property type="entry name" value="Radical_SAM"/>
    <property type="match status" value="1"/>
</dbReference>
<keyword evidence="3" id="KW-0408">Iron</keyword>
<dbReference type="InterPro" id="IPR007197">
    <property type="entry name" value="rSAM"/>
</dbReference>
<accession>A0ABY4M8D2</accession>
<evidence type="ECO:0000256" key="3">
    <source>
        <dbReference type="ARBA" id="ARBA00023004"/>
    </source>
</evidence>
<dbReference type="Gene3D" id="3.20.20.70">
    <property type="entry name" value="Aldolase class I"/>
    <property type="match status" value="1"/>
</dbReference>
<organism evidence="7 8">
    <name type="scientific">Streptomyces halobius</name>
    <dbReference type="NCBI Taxonomy" id="2879846"/>
    <lineage>
        <taxon>Bacteria</taxon>
        <taxon>Bacillati</taxon>
        <taxon>Actinomycetota</taxon>
        <taxon>Actinomycetes</taxon>
        <taxon>Kitasatosporales</taxon>
        <taxon>Streptomycetaceae</taxon>
        <taxon>Streptomyces</taxon>
    </lineage>
</organism>
<reference evidence="7" key="1">
    <citation type="submission" date="2021-10" db="EMBL/GenBank/DDBJ databases">
        <title>Streptomyces nigrumlapis sp.nov.,an antimicrobial producing actinobacterium isolated from Black Gobi rocks.</title>
        <authorList>
            <person name="Wen Y."/>
            <person name="Zhang W."/>
            <person name="Liu X.G."/>
        </authorList>
    </citation>
    <scope>NUCLEOTIDE SEQUENCE</scope>
    <source>
        <strain evidence="7">ST13-2-2</strain>
    </source>
</reference>
<evidence type="ECO:0000256" key="4">
    <source>
        <dbReference type="ARBA" id="ARBA00023014"/>
    </source>
</evidence>
<dbReference type="PANTHER" id="PTHR11228:SF7">
    <property type="entry name" value="PQQA PEPTIDE CYCLASE"/>
    <property type="match status" value="1"/>
</dbReference>
<dbReference type="InterPro" id="IPR050377">
    <property type="entry name" value="Radical_SAM_PqqE_MftC-like"/>
</dbReference>
<keyword evidence="1" id="KW-0949">S-adenosyl-L-methionine</keyword>
<evidence type="ECO:0000259" key="5">
    <source>
        <dbReference type="Pfam" id="PF04055"/>
    </source>
</evidence>
<dbReference type="PANTHER" id="PTHR11228">
    <property type="entry name" value="RADICAL SAM DOMAIN PROTEIN"/>
    <property type="match status" value="1"/>
</dbReference>
<dbReference type="SFLD" id="SFLDF00365">
    <property type="entry name" value="thuricin_CD_(TrnCD-like)"/>
    <property type="match status" value="1"/>
</dbReference>
<proteinExistence type="predicted"/>
<dbReference type="CDD" id="cd21109">
    <property type="entry name" value="SPASM"/>
    <property type="match status" value="1"/>
</dbReference>
<name>A0ABY4M8D2_9ACTN</name>
<evidence type="ECO:0000259" key="6">
    <source>
        <dbReference type="Pfam" id="PF13186"/>
    </source>
</evidence>
<evidence type="ECO:0000313" key="7">
    <source>
        <dbReference type="EMBL" id="UQA94040.1"/>
    </source>
</evidence>
<dbReference type="SFLD" id="SFLDG01216">
    <property type="entry name" value="thioether_bond_formation_requi"/>
    <property type="match status" value="1"/>
</dbReference>
<dbReference type="InterPro" id="IPR023885">
    <property type="entry name" value="4Fe4S-binding_SPASM_dom"/>
</dbReference>
<dbReference type="RefSeq" id="WP_248864912.1">
    <property type="nucleotide sequence ID" value="NZ_CP086322.1"/>
</dbReference>
<dbReference type="InterPro" id="IPR013785">
    <property type="entry name" value="Aldolase_TIM"/>
</dbReference>
<keyword evidence="4" id="KW-0411">Iron-sulfur</keyword>
<dbReference type="SFLD" id="SFLDG01386">
    <property type="entry name" value="main_SPASM_domain-containing"/>
    <property type="match status" value="1"/>
</dbReference>